<feature type="chain" id="PRO_5008374450" description="Secreted protein" evidence="1">
    <location>
        <begin position="17"/>
        <end position="81"/>
    </location>
</feature>
<reference evidence="2" key="2">
    <citation type="submission" date="2016-06" db="EMBL/GenBank/DDBJ databases">
        <title>The genome of a short-lived fish provides insights into sex chromosome evolution and the genetic control of aging.</title>
        <authorList>
            <person name="Reichwald K."/>
            <person name="Felder M."/>
            <person name="Petzold A."/>
            <person name="Koch P."/>
            <person name="Groth M."/>
            <person name="Platzer M."/>
        </authorList>
    </citation>
    <scope>NUCLEOTIDE SEQUENCE</scope>
    <source>
        <tissue evidence="2">Brain</tissue>
    </source>
</reference>
<protein>
    <recommendedName>
        <fullName evidence="3">Secreted protein</fullName>
    </recommendedName>
</protein>
<name>A0A1A8LUU4_9TELE</name>
<keyword evidence="1" id="KW-0732">Signal</keyword>
<evidence type="ECO:0000313" key="2">
    <source>
        <dbReference type="EMBL" id="SBR47729.1"/>
    </source>
</evidence>
<organism evidence="2">
    <name type="scientific">Nothobranchius pienaari</name>
    <dbReference type="NCBI Taxonomy" id="704102"/>
    <lineage>
        <taxon>Eukaryota</taxon>
        <taxon>Metazoa</taxon>
        <taxon>Chordata</taxon>
        <taxon>Craniata</taxon>
        <taxon>Vertebrata</taxon>
        <taxon>Euteleostomi</taxon>
        <taxon>Actinopterygii</taxon>
        <taxon>Neopterygii</taxon>
        <taxon>Teleostei</taxon>
        <taxon>Neoteleostei</taxon>
        <taxon>Acanthomorphata</taxon>
        <taxon>Ovalentaria</taxon>
        <taxon>Atherinomorphae</taxon>
        <taxon>Cyprinodontiformes</taxon>
        <taxon>Nothobranchiidae</taxon>
        <taxon>Nothobranchius</taxon>
    </lineage>
</organism>
<dbReference type="EMBL" id="HAEF01009031">
    <property type="protein sequence ID" value="SBR47729.1"/>
    <property type="molecule type" value="Transcribed_RNA"/>
</dbReference>
<gene>
    <name evidence="2" type="primary">Nfu_g_1_006836</name>
</gene>
<feature type="signal peptide" evidence="1">
    <location>
        <begin position="1"/>
        <end position="16"/>
    </location>
</feature>
<evidence type="ECO:0008006" key="3">
    <source>
        <dbReference type="Google" id="ProtNLM"/>
    </source>
</evidence>
<evidence type="ECO:0000256" key="1">
    <source>
        <dbReference type="SAM" id="SignalP"/>
    </source>
</evidence>
<accession>A0A1A8LUU4</accession>
<proteinExistence type="predicted"/>
<feature type="non-terminal residue" evidence="2">
    <location>
        <position position="81"/>
    </location>
</feature>
<reference evidence="2" key="1">
    <citation type="submission" date="2016-05" db="EMBL/GenBank/DDBJ databases">
        <authorList>
            <person name="Lavstsen T."/>
            <person name="Jespersen J.S."/>
        </authorList>
    </citation>
    <scope>NUCLEOTIDE SEQUENCE</scope>
    <source>
        <tissue evidence="2">Brain</tissue>
    </source>
</reference>
<sequence length="81" mass="9186">MLVLQLTWWLLRETASNTICVLPHPARRPSVWIRRSRRMLSASGVLGPVEKTQVEPTLWPRDVAGYTVLSVWLNSEGVCIS</sequence>
<dbReference type="AlphaFoldDB" id="A0A1A8LUU4"/>